<dbReference type="InParanoid" id="A0A1B7N0W0"/>
<reference evidence="2 3" key="1">
    <citation type="submission" date="2016-06" db="EMBL/GenBank/DDBJ databases">
        <title>Comparative genomics of the ectomycorrhizal sister species Rhizopogon vinicolor and Rhizopogon vesiculosus (Basidiomycota: Boletales) reveals a divergence of the mating type B locus.</title>
        <authorList>
            <consortium name="DOE Joint Genome Institute"/>
            <person name="Mujic A.B."/>
            <person name="Kuo A."/>
            <person name="Tritt A."/>
            <person name="Lipzen A."/>
            <person name="Chen C."/>
            <person name="Johnson J."/>
            <person name="Sharma A."/>
            <person name="Barry K."/>
            <person name="Grigoriev I.V."/>
            <person name="Spatafora J.W."/>
        </authorList>
    </citation>
    <scope>NUCLEOTIDE SEQUENCE [LARGE SCALE GENOMIC DNA]</scope>
    <source>
        <strain evidence="2 3">AM-OR11-026</strain>
    </source>
</reference>
<evidence type="ECO:0000256" key="1">
    <source>
        <dbReference type="SAM" id="SignalP"/>
    </source>
</evidence>
<keyword evidence="1" id="KW-0732">Signal</keyword>
<feature type="chain" id="PRO_5008597731" evidence="1">
    <location>
        <begin position="20"/>
        <end position="84"/>
    </location>
</feature>
<feature type="signal peptide" evidence="1">
    <location>
        <begin position="1"/>
        <end position="19"/>
    </location>
</feature>
<evidence type="ECO:0000313" key="3">
    <source>
        <dbReference type="Proteomes" id="UP000092154"/>
    </source>
</evidence>
<gene>
    <name evidence="2" type="ORF">K503DRAFT_158314</name>
</gene>
<evidence type="ECO:0000313" key="2">
    <source>
        <dbReference type="EMBL" id="OAX38486.1"/>
    </source>
</evidence>
<sequence>MKFISLAAIIMFVAAMVAALDTTMIGHACSNTNNVGCETIAGHNGGLPFAYACGSDNTITGYLDCTCSSCCQVQGENVACVRNQ</sequence>
<keyword evidence="3" id="KW-1185">Reference proteome</keyword>
<dbReference type="Proteomes" id="UP000092154">
    <property type="component" value="Unassembled WGS sequence"/>
</dbReference>
<dbReference type="AlphaFoldDB" id="A0A1B7N0W0"/>
<protein>
    <submittedName>
        <fullName evidence="2">Uncharacterized protein</fullName>
    </submittedName>
</protein>
<name>A0A1B7N0W0_9AGAM</name>
<dbReference type="EMBL" id="KV448292">
    <property type="protein sequence ID" value="OAX38486.1"/>
    <property type="molecule type" value="Genomic_DNA"/>
</dbReference>
<organism evidence="2 3">
    <name type="scientific">Rhizopogon vinicolor AM-OR11-026</name>
    <dbReference type="NCBI Taxonomy" id="1314800"/>
    <lineage>
        <taxon>Eukaryota</taxon>
        <taxon>Fungi</taxon>
        <taxon>Dikarya</taxon>
        <taxon>Basidiomycota</taxon>
        <taxon>Agaricomycotina</taxon>
        <taxon>Agaricomycetes</taxon>
        <taxon>Agaricomycetidae</taxon>
        <taxon>Boletales</taxon>
        <taxon>Suillineae</taxon>
        <taxon>Rhizopogonaceae</taxon>
        <taxon>Rhizopogon</taxon>
    </lineage>
</organism>
<accession>A0A1B7N0W0</accession>
<proteinExistence type="predicted"/>